<dbReference type="Proteomes" id="UP001596157">
    <property type="component" value="Unassembled WGS sequence"/>
</dbReference>
<accession>A0ABW0EKT1</accession>
<feature type="compositionally biased region" description="Polar residues" evidence="1">
    <location>
        <begin position="15"/>
        <end position="42"/>
    </location>
</feature>
<name>A0ABW0EKT1_9PSEU</name>
<comment type="caution">
    <text evidence="3">The sequence shown here is derived from an EMBL/GenBank/DDBJ whole genome shotgun (WGS) entry which is preliminary data.</text>
</comment>
<evidence type="ECO:0000256" key="1">
    <source>
        <dbReference type="SAM" id="MobiDB-lite"/>
    </source>
</evidence>
<sequence length="304" mass="31810">MTQPPHNKPPHGNQPHRNPQRSNPQRSNPQRSNPQKNRPQHSGQKNPGGPKGPGQKNQNQQNGATPPKKGAGLGCAIVLGVFVLVIGLPVFFAGLDEGWFESSGDSDMTITTPTQQEAADLVAQLAEAEKAHGICYGWRLKDLNDHQSDEPLSQGSSRGVGVEARTCERWAQVEVDIDYASPSSSLEDSAYVRVNTSTDLDPNAPSTVDLDRMGVSTQAAIDDPAAAVGMGALAVPLLMVEAGVAEALPLPEATGAPATAISRPGSDFASNNSGSLIALGIIGGITVLCLIIGIIVRKRAGKAR</sequence>
<gene>
    <name evidence="3" type="ORF">ACFPM7_07460</name>
</gene>
<dbReference type="EMBL" id="JBHSKF010000003">
    <property type="protein sequence ID" value="MFC5286885.1"/>
    <property type="molecule type" value="Genomic_DNA"/>
</dbReference>
<keyword evidence="2" id="KW-0472">Membrane</keyword>
<feature type="region of interest" description="Disordered" evidence="1">
    <location>
        <begin position="1"/>
        <end position="67"/>
    </location>
</feature>
<evidence type="ECO:0000256" key="2">
    <source>
        <dbReference type="SAM" id="Phobius"/>
    </source>
</evidence>
<proteinExistence type="predicted"/>
<feature type="transmembrane region" description="Helical" evidence="2">
    <location>
        <begin position="71"/>
        <end position="92"/>
    </location>
</feature>
<dbReference type="RefSeq" id="WP_378245294.1">
    <property type="nucleotide sequence ID" value="NZ_JBHSKF010000003.1"/>
</dbReference>
<evidence type="ECO:0000313" key="3">
    <source>
        <dbReference type="EMBL" id="MFC5286885.1"/>
    </source>
</evidence>
<feature type="compositionally biased region" description="Low complexity" evidence="1">
    <location>
        <begin position="43"/>
        <end position="63"/>
    </location>
</feature>
<keyword evidence="4" id="KW-1185">Reference proteome</keyword>
<feature type="transmembrane region" description="Helical" evidence="2">
    <location>
        <begin position="276"/>
        <end position="296"/>
    </location>
</feature>
<keyword evidence="2" id="KW-0812">Transmembrane</keyword>
<keyword evidence="2" id="KW-1133">Transmembrane helix</keyword>
<organism evidence="3 4">
    <name type="scientific">Actinokineospora guangxiensis</name>
    <dbReference type="NCBI Taxonomy" id="1490288"/>
    <lineage>
        <taxon>Bacteria</taxon>
        <taxon>Bacillati</taxon>
        <taxon>Actinomycetota</taxon>
        <taxon>Actinomycetes</taxon>
        <taxon>Pseudonocardiales</taxon>
        <taxon>Pseudonocardiaceae</taxon>
        <taxon>Actinokineospora</taxon>
    </lineage>
</organism>
<evidence type="ECO:0000313" key="4">
    <source>
        <dbReference type="Proteomes" id="UP001596157"/>
    </source>
</evidence>
<reference evidence="4" key="1">
    <citation type="journal article" date="2019" name="Int. J. Syst. Evol. Microbiol.">
        <title>The Global Catalogue of Microorganisms (GCM) 10K type strain sequencing project: providing services to taxonomists for standard genome sequencing and annotation.</title>
        <authorList>
            <consortium name="The Broad Institute Genomics Platform"/>
            <consortium name="The Broad Institute Genome Sequencing Center for Infectious Disease"/>
            <person name="Wu L."/>
            <person name="Ma J."/>
        </authorList>
    </citation>
    <scope>NUCLEOTIDE SEQUENCE [LARGE SCALE GENOMIC DNA]</scope>
    <source>
        <strain evidence="4">CCUG 59778</strain>
    </source>
</reference>
<protein>
    <submittedName>
        <fullName evidence="3">Uncharacterized protein</fullName>
    </submittedName>
</protein>